<feature type="compositionally biased region" description="Polar residues" evidence="1">
    <location>
        <begin position="28"/>
        <end position="38"/>
    </location>
</feature>
<accession>A0A179FT76</accession>
<dbReference type="KEGG" id="pchm:VFPPC_04792"/>
<proteinExistence type="predicted"/>
<evidence type="ECO:0000313" key="3">
    <source>
        <dbReference type="Proteomes" id="UP000078397"/>
    </source>
</evidence>
<organism evidence="2 3">
    <name type="scientific">Pochonia chlamydosporia 170</name>
    <dbReference type="NCBI Taxonomy" id="1380566"/>
    <lineage>
        <taxon>Eukaryota</taxon>
        <taxon>Fungi</taxon>
        <taxon>Dikarya</taxon>
        <taxon>Ascomycota</taxon>
        <taxon>Pezizomycotina</taxon>
        <taxon>Sordariomycetes</taxon>
        <taxon>Hypocreomycetidae</taxon>
        <taxon>Hypocreales</taxon>
        <taxon>Clavicipitaceae</taxon>
        <taxon>Pochonia</taxon>
    </lineage>
</organism>
<sequence>MRTASGASDNNMGLTPVRIRGKQKRKSPGTTPSMTAENAPTKMKRSLDSVRASRSSRHRHRPTLDSLPVELLESILLYSENLSLPRSNPLIGAKLSGKATKLRLFMTAFHDTWNQWFGIPRCEVYGPEQDPNNDFLCDGDPSFQSAVLGLPWVDIDLILQAQQTWSDRYARDRWYQHSLTFKEGLDRPDDGHDGGYSHFNARECFEADYERALSWPAFEANPRLWGTVDIHPMVRIPMDLVIGPWDDEMKRRLFWLTRGCLDLAADDQISWELKVECLQNVVLFEEKPDPLLVNCLIKDWVFTDLPEDVVREHVANIDKRLEWGCDDYECREILSRVRRDLFYNGASPVHTEM</sequence>
<gene>
    <name evidence="2" type="ORF">VFPPC_04792</name>
</gene>
<evidence type="ECO:0000313" key="2">
    <source>
        <dbReference type="EMBL" id="OAQ68567.1"/>
    </source>
</evidence>
<dbReference type="RefSeq" id="XP_018145417.1">
    <property type="nucleotide sequence ID" value="XM_018284077.1"/>
</dbReference>
<dbReference type="OrthoDB" id="4167490at2759"/>
<dbReference type="GeneID" id="28848071"/>
<evidence type="ECO:0000256" key="1">
    <source>
        <dbReference type="SAM" id="MobiDB-lite"/>
    </source>
</evidence>
<comment type="caution">
    <text evidence="2">The sequence shown here is derived from an EMBL/GenBank/DDBJ whole genome shotgun (WGS) entry which is preliminary data.</text>
</comment>
<dbReference type="Proteomes" id="UP000078397">
    <property type="component" value="Unassembled WGS sequence"/>
</dbReference>
<reference evidence="2 3" key="1">
    <citation type="journal article" date="2016" name="PLoS Pathog.">
        <title>Biosynthesis of antibiotic leucinostatins in bio-control fungus Purpureocillium lilacinum and their inhibition on phytophthora revealed by genome mining.</title>
        <authorList>
            <person name="Wang G."/>
            <person name="Liu Z."/>
            <person name="Lin R."/>
            <person name="Li E."/>
            <person name="Mao Z."/>
            <person name="Ling J."/>
            <person name="Yang Y."/>
            <person name="Yin W.B."/>
            <person name="Xie B."/>
        </authorList>
    </citation>
    <scope>NUCLEOTIDE SEQUENCE [LARGE SCALE GENOMIC DNA]</scope>
    <source>
        <strain evidence="2">170</strain>
    </source>
</reference>
<dbReference type="AlphaFoldDB" id="A0A179FT76"/>
<feature type="region of interest" description="Disordered" evidence="1">
    <location>
        <begin position="1"/>
        <end position="61"/>
    </location>
</feature>
<dbReference type="EMBL" id="LSBJ02000003">
    <property type="protein sequence ID" value="OAQ68567.1"/>
    <property type="molecule type" value="Genomic_DNA"/>
</dbReference>
<protein>
    <submittedName>
        <fullName evidence="2">Uncharacterized protein</fullName>
    </submittedName>
</protein>
<keyword evidence="3" id="KW-1185">Reference proteome</keyword>
<feature type="compositionally biased region" description="Polar residues" evidence="1">
    <location>
        <begin position="1"/>
        <end position="13"/>
    </location>
</feature>
<name>A0A179FT76_METCM</name>